<feature type="region of interest" description="Disordered" evidence="3">
    <location>
        <begin position="312"/>
        <end position="399"/>
    </location>
</feature>
<feature type="compositionally biased region" description="Low complexity" evidence="3">
    <location>
        <begin position="318"/>
        <end position="341"/>
    </location>
</feature>
<feature type="compositionally biased region" description="Polar residues" evidence="3">
    <location>
        <begin position="541"/>
        <end position="562"/>
    </location>
</feature>
<dbReference type="PROSITE" id="PS50102">
    <property type="entry name" value="RRM"/>
    <property type="match status" value="1"/>
</dbReference>
<evidence type="ECO:0000313" key="6">
    <source>
        <dbReference type="RefSeq" id="XP_022252357.1"/>
    </source>
</evidence>
<dbReference type="CDD" id="cd14284">
    <property type="entry name" value="UBA_GAWKY"/>
    <property type="match status" value="1"/>
</dbReference>
<dbReference type="CDD" id="cd12435">
    <property type="entry name" value="RRM_GW182_like"/>
    <property type="match status" value="1"/>
</dbReference>
<name>A0ABM1T901_LIMPO</name>
<dbReference type="GeneID" id="106468307"/>
<dbReference type="Pfam" id="PF12938">
    <property type="entry name" value="M_domain"/>
    <property type="match status" value="1"/>
</dbReference>
<keyword evidence="5" id="KW-1185">Reference proteome</keyword>
<dbReference type="PANTHER" id="PTHR13020:SF25">
    <property type="entry name" value="PROTEIN GAWKY"/>
    <property type="match status" value="1"/>
</dbReference>
<dbReference type="RefSeq" id="XP_022252357.1">
    <property type="nucleotide sequence ID" value="XM_022396649.1"/>
</dbReference>
<dbReference type="InterPro" id="IPR052068">
    <property type="entry name" value="GW182_domain"/>
</dbReference>
<dbReference type="InterPro" id="IPR035979">
    <property type="entry name" value="RBD_domain_sf"/>
</dbReference>
<dbReference type="InterPro" id="IPR009060">
    <property type="entry name" value="UBA-like_sf"/>
</dbReference>
<feature type="compositionally biased region" description="Low complexity" evidence="3">
    <location>
        <begin position="1103"/>
        <end position="1118"/>
    </location>
</feature>
<feature type="compositionally biased region" description="Polar residues" evidence="3">
    <location>
        <begin position="355"/>
        <end position="369"/>
    </location>
</feature>
<evidence type="ECO:0000256" key="1">
    <source>
        <dbReference type="ARBA" id="ARBA00022884"/>
    </source>
</evidence>
<dbReference type="SUPFAM" id="SSF54928">
    <property type="entry name" value="RNA-binding domain, RBD"/>
    <property type="match status" value="1"/>
</dbReference>
<dbReference type="InterPro" id="IPR033503">
    <property type="entry name" value="GW182_RRM"/>
</dbReference>
<dbReference type="InterPro" id="IPR000504">
    <property type="entry name" value="RRM_dom"/>
</dbReference>
<dbReference type="Pfam" id="PF00076">
    <property type="entry name" value="RRM_1"/>
    <property type="match status" value="1"/>
</dbReference>
<evidence type="ECO:0000313" key="5">
    <source>
        <dbReference type="Proteomes" id="UP000694941"/>
    </source>
</evidence>
<feature type="compositionally biased region" description="Polar residues" evidence="3">
    <location>
        <begin position="463"/>
        <end position="492"/>
    </location>
</feature>
<dbReference type="Proteomes" id="UP000694941">
    <property type="component" value="Unplaced"/>
</dbReference>
<evidence type="ECO:0000256" key="3">
    <source>
        <dbReference type="SAM" id="MobiDB-lite"/>
    </source>
</evidence>
<feature type="region of interest" description="Disordered" evidence="3">
    <location>
        <begin position="417"/>
        <end position="562"/>
    </location>
</feature>
<feature type="compositionally biased region" description="Polar residues" evidence="3">
    <location>
        <begin position="427"/>
        <end position="457"/>
    </location>
</feature>
<gene>
    <name evidence="6" type="primary">LOC106468307</name>
</gene>
<dbReference type="PANTHER" id="PTHR13020">
    <property type="entry name" value="TRINUCLEOTIDE REPEAT-CONTAINING GENE 6"/>
    <property type="match status" value="1"/>
</dbReference>
<organism evidence="5 6">
    <name type="scientific">Limulus polyphemus</name>
    <name type="common">Atlantic horseshoe crab</name>
    <dbReference type="NCBI Taxonomy" id="6850"/>
    <lineage>
        <taxon>Eukaryota</taxon>
        <taxon>Metazoa</taxon>
        <taxon>Ecdysozoa</taxon>
        <taxon>Arthropoda</taxon>
        <taxon>Chelicerata</taxon>
        <taxon>Merostomata</taxon>
        <taxon>Xiphosura</taxon>
        <taxon>Limulidae</taxon>
        <taxon>Limulus</taxon>
    </lineage>
</organism>
<keyword evidence="1 2" id="KW-0694">RNA-binding</keyword>
<feature type="region of interest" description="Disordered" evidence="3">
    <location>
        <begin position="1"/>
        <end position="26"/>
    </location>
</feature>
<protein>
    <submittedName>
        <fullName evidence="6">Protein Gawky-like isoform X1</fullName>
    </submittedName>
</protein>
<reference evidence="6" key="1">
    <citation type="submission" date="2025-08" db="UniProtKB">
        <authorList>
            <consortium name="RefSeq"/>
        </authorList>
    </citation>
    <scope>IDENTIFICATION</scope>
    <source>
        <tissue evidence="6">Muscle</tissue>
    </source>
</reference>
<dbReference type="InterPro" id="IPR041971">
    <property type="entry name" value="Gawky_UBA"/>
</dbReference>
<dbReference type="Gene3D" id="3.30.70.330">
    <property type="match status" value="1"/>
</dbReference>
<dbReference type="InterPro" id="IPR012677">
    <property type="entry name" value="Nucleotide-bd_a/b_plait_sf"/>
</dbReference>
<evidence type="ECO:0000259" key="4">
    <source>
        <dbReference type="PROSITE" id="PS50102"/>
    </source>
</evidence>
<evidence type="ECO:0000256" key="2">
    <source>
        <dbReference type="PROSITE-ProRule" id="PRU00176"/>
    </source>
</evidence>
<feature type="domain" description="RRM" evidence="4">
    <location>
        <begin position="1272"/>
        <end position="1344"/>
    </location>
</feature>
<dbReference type="InterPro" id="IPR026805">
    <property type="entry name" value="GW182_M_dom"/>
</dbReference>
<dbReference type="SUPFAM" id="SSF46934">
    <property type="entry name" value="UBA-like"/>
    <property type="match status" value="1"/>
</dbReference>
<feature type="compositionally biased region" description="Polar residues" evidence="3">
    <location>
        <begin position="7"/>
        <end position="26"/>
    </location>
</feature>
<feature type="region of interest" description="Disordered" evidence="3">
    <location>
        <begin position="1103"/>
        <end position="1177"/>
    </location>
</feature>
<accession>A0ABM1T901</accession>
<feature type="compositionally biased region" description="Polar residues" evidence="3">
    <location>
        <begin position="381"/>
        <end position="399"/>
    </location>
</feature>
<feature type="region of interest" description="Disordered" evidence="3">
    <location>
        <begin position="71"/>
        <end position="114"/>
    </location>
</feature>
<dbReference type="SMART" id="SM00360">
    <property type="entry name" value="RRM"/>
    <property type="match status" value="1"/>
</dbReference>
<proteinExistence type="predicted"/>
<sequence>MEMGSYLPNSASESVITSSGGQSTNTFSNEGNIHHCSAHLDDEMPQIVLCEISLCSSMGVKCTRIQGIAHSGNNSQNASDNSDFESRTQGSSLTATKSQNASDTLDFESGTQGSSLTATKSYLSGAKSLESLYSASQIGLLSTFHHLPLQSTHCLKGFGCVMLETETKLSTPNVVKEKETVGHSTDILGNLSDMICPLDTRNIIMNENGHSTSLNEQGSSCSSTKLHFPVTNVSNQSALSSQGNKINVLGNYPVGSTSVKKSFASQNGLDNYEELIGAVGGCDQSSEVNNSKHKCVPPIRLGLLGGGENSVNNGTSTWNSGSQGSAGASNWSVNNNNSAGAHFNSIGRQGGPGFSSGSNCDDQGRSLPNTWALAAGKGLDSNPTNGNVLNGQNSQNENGHSVKLYNEEHLSEIHSTAAQNDGWGKTVINQDSSWDDPNSSPKETDSSVWEGSANSGTEIWENNIRNPNNGGSMATPGRNNSLPLGHTPSTHLGGTWGEEEDTNMWSGIDQGPNILGNSGRQDQWCGPGRRSRVEPGVASSGPGNRQETGGSMCNKVTSRTWSPVATPKKKDFQASGWEGYSNPVTSHPTSSFDDGTSMWGNPQRQGKVCNWKDMLPSKPTSGIGIIGGNVPRFRPSLPPSGPGMIRLPPSFSPSNKPDVGPTLLGKMSALNHGPNWSDLPHRGSPGPGVWDETHIYPAFKNMPGSPNWGESNHPMGPTYWGAKPKTASTLNFDGQINTSGWASVKSSKPLGKDLICTSKQYRVLSEMGYKKEDVENALRNNNMSLEEALGELHTLANKDKNLMDVVGGYHKMQTIVDDVSLNDPLADSMCGAIQDYEGIHVPPVFGGIQTFKHQKHGTLNALSGRMNQPSAAHLKVLVQQIQVAVQAGHLNPQILNQPLAPQTLQLLYQLLQEIKLLYEIQQLHGSQQFGKGGPLPPQLNVHMTQTKQRIHSLRNQIAAQQANFIKHHQVHQQLPETANLSTLQSPSHELFKPGLEHLTSELSIKEPSTLKPLSRLSQWKLPSLDKDEQNLLVGNTERSNNGLGDFSRAPGTVSKLGTSLHASLSSPVINLSESLPCTLNCPGAWPVSPSEGTRIIHLHNNMSMNNMNSSDSTSISSSTRNVESEPKATTSSTTSAQPSCNLNDLVTEFEPGKPWKSISHGKNVEGDNHLTPSSTACSPFSLSSIKDTDWTSKSRPSPTSSGDSLVASLASLTSSPWTFNPVTSNDSGCKPGWGQLGPRKLPLSGAWGAPGSKIHRPPGFIGQGKAVDKQNSFLVLRNLTPQIDGSTLKTLCLQHGPLQLFHLLLNKGIAIVKYSTKEESAKAQSALNNCVLGNTTIFAEIPTEAEVQNYLHHTGSGHTSGTSGVAWSDNKSTNVGSNIEGSSTFPYGGGPCGTNHEKADPNAWNITNKPDGPSQTWSFSGSGSGLWGTTQSMNGTMNCFLPGDLLGSDAF</sequence>